<keyword evidence="2" id="KW-1185">Reference proteome</keyword>
<organism evidence="1 2">
    <name type="scientific">Eretmocerus hayati</name>
    <dbReference type="NCBI Taxonomy" id="131215"/>
    <lineage>
        <taxon>Eukaryota</taxon>
        <taxon>Metazoa</taxon>
        <taxon>Ecdysozoa</taxon>
        <taxon>Arthropoda</taxon>
        <taxon>Hexapoda</taxon>
        <taxon>Insecta</taxon>
        <taxon>Pterygota</taxon>
        <taxon>Neoptera</taxon>
        <taxon>Endopterygota</taxon>
        <taxon>Hymenoptera</taxon>
        <taxon>Apocrita</taxon>
        <taxon>Proctotrupomorpha</taxon>
        <taxon>Chalcidoidea</taxon>
        <taxon>Aphelinidae</taxon>
        <taxon>Aphelininae</taxon>
        <taxon>Eretmocerus</taxon>
    </lineage>
</organism>
<proteinExistence type="predicted"/>
<comment type="caution">
    <text evidence="1">The sequence shown here is derived from an EMBL/GenBank/DDBJ whole genome shotgun (WGS) entry which is preliminary data.</text>
</comment>
<sequence>MYSLLCSVFTILAATEGKSVVAISLSNIDSSKSHQEPVRNYPYVVGIWNHINFECVGSIISEYHVITTAACANNAIPNFGGYINAGSDYRNQNGTLHKIEQVITHEDYNETEVLNDIALIKVVEPFKFDGLRQKIELIYQNEEIKPKTKAIVATWGDTESGEDVEELREFKVFVISHKQCSGQYSWNGGLTDGEMCAGSRYFAKYILVCLDVGDPLVIDGRLVGLASWGDNCAEAPYVYTKVSHYREWIDEKMKLSMGL</sequence>
<dbReference type="Proteomes" id="UP001239111">
    <property type="component" value="Chromosome 4"/>
</dbReference>
<evidence type="ECO:0000313" key="1">
    <source>
        <dbReference type="EMBL" id="KAJ8664716.1"/>
    </source>
</evidence>
<accession>A0ACC2N117</accession>
<name>A0ACC2N117_9HYME</name>
<protein>
    <submittedName>
        <fullName evidence="1">Uncharacterized protein</fullName>
    </submittedName>
</protein>
<gene>
    <name evidence="1" type="ORF">QAD02_006378</name>
</gene>
<dbReference type="EMBL" id="CM056744">
    <property type="protein sequence ID" value="KAJ8664716.1"/>
    <property type="molecule type" value="Genomic_DNA"/>
</dbReference>
<reference evidence="1" key="1">
    <citation type="submission" date="2023-04" db="EMBL/GenBank/DDBJ databases">
        <title>A chromosome-level genome assembly of the parasitoid wasp Eretmocerus hayati.</title>
        <authorList>
            <person name="Zhong Y."/>
            <person name="Liu S."/>
            <person name="Liu Y."/>
        </authorList>
    </citation>
    <scope>NUCLEOTIDE SEQUENCE</scope>
    <source>
        <strain evidence="1">ZJU_SS_LIU_2023</strain>
    </source>
</reference>
<evidence type="ECO:0000313" key="2">
    <source>
        <dbReference type="Proteomes" id="UP001239111"/>
    </source>
</evidence>